<evidence type="ECO:0000256" key="1">
    <source>
        <dbReference type="SAM" id="MobiDB-lite"/>
    </source>
</evidence>
<feature type="domain" description="PiggyBac transposable element-derived protein" evidence="2">
    <location>
        <begin position="67"/>
        <end position="164"/>
    </location>
</feature>
<evidence type="ECO:0000313" key="6">
    <source>
        <dbReference type="Proteomes" id="UP000494256"/>
    </source>
</evidence>
<dbReference type="EMBL" id="CADEBC010000135">
    <property type="protein sequence ID" value="CAB3223383.1"/>
    <property type="molecule type" value="Genomic_DNA"/>
</dbReference>
<dbReference type="Proteomes" id="UP000494106">
    <property type="component" value="Unassembled WGS sequence"/>
</dbReference>
<accession>A0A8S0YVA0</accession>
<evidence type="ECO:0000313" key="3">
    <source>
        <dbReference type="EMBL" id="CAB3223383.1"/>
    </source>
</evidence>
<name>A0A8S0YVA0_ARCPL</name>
<dbReference type="EMBL" id="CADEBD010000337">
    <property type="protein sequence ID" value="CAB3247891.1"/>
    <property type="molecule type" value="Genomic_DNA"/>
</dbReference>
<keyword evidence="5" id="KW-1185">Reference proteome</keyword>
<dbReference type="AlphaFoldDB" id="A0A8S0YVA0"/>
<protein>
    <recommendedName>
        <fullName evidence="2">PiggyBac transposable element-derived protein domain-containing protein</fullName>
    </recommendedName>
</protein>
<proteinExistence type="predicted"/>
<feature type="region of interest" description="Disordered" evidence="1">
    <location>
        <begin position="1"/>
        <end position="66"/>
    </location>
</feature>
<gene>
    <name evidence="4" type="ORF">APLA_LOCUS12187</name>
    <name evidence="3" type="ORF">APLA_LOCUS1603</name>
</gene>
<reference evidence="5 6" key="1">
    <citation type="submission" date="2020-04" db="EMBL/GenBank/DDBJ databases">
        <authorList>
            <person name="Wallbank WR R."/>
            <person name="Pardo Diaz C."/>
            <person name="Kozak K."/>
            <person name="Martin S."/>
            <person name="Jiggins C."/>
            <person name="Moest M."/>
            <person name="Warren A I."/>
            <person name="Byers J.R.P. K."/>
            <person name="Montejo-Kovacevich G."/>
            <person name="Yen C E."/>
        </authorList>
    </citation>
    <scope>NUCLEOTIDE SEQUENCE [LARGE SCALE GENOMIC DNA]</scope>
</reference>
<evidence type="ECO:0000313" key="5">
    <source>
        <dbReference type="Proteomes" id="UP000494106"/>
    </source>
</evidence>
<dbReference type="Proteomes" id="UP000494256">
    <property type="component" value="Unassembled WGS sequence"/>
</dbReference>
<sequence length="182" mass="20963">MSRQGSEDERIRRVLMESDSEDDLLSDSSEKEDHVSTRSQDSDTDQNASSGFDNDGKQPDGPYIVSNKPFDVVNRLVLPISKTGRNVTFDNWFTSYELISHLLKEHKLTSVGTVRKKKRQLPRAFINSRGHSAAIFSSKFAFQNDTTLVSHKKKKTRLLYFCLVFTTMLKLMNRQEKKENLR</sequence>
<evidence type="ECO:0000313" key="4">
    <source>
        <dbReference type="EMBL" id="CAB3247891.1"/>
    </source>
</evidence>
<comment type="caution">
    <text evidence="3">The sequence shown here is derived from an EMBL/GenBank/DDBJ whole genome shotgun (WGS) entry which is preliminary data.</text>
</comment>
<dbReference type="Pfam" id="PF13843">
    <property type="entry name" value="DDE_Tnp_1_7"/>
    <property type="match status" value="1"/>
</dbReference>
<dbReference type="OrthoDB" id="10057959at2759"/>
<dbReference type="InterPro" id="IPR029526">
    <property type="entry name" value="PGBD"/>
</dbReference>
<evidence type="ECO:0000259" key="2">
    <source>
        <dbReference type="Pfam" id="PF13843"/>
    </source>
</evidence>
<feature type="compositionally biased region" description="Basic and acidic residues" evidence="1">
    <location>
        <begin position="1"/>
        <end position="16"/>
    </location>
</feature>
<organism evidence="3 5">
    <name type="scientific">Arctia plantaginis</name>
    <name type="common">Wood tiger moth</name>
    <name type="synonym">Phalaena plantaginis</name>
    <dbReference type="NCBI Taxonomy" id="874455"/>
    <lineage>
        <taxon>Eukaryota</taxon>
        <taxon>Metazoa</taxon>
        <taxon>Ecdysozoa</taxon>
        <taxon>Arthropoda</taxon>
        <taxon>Hexapoda</taxon>
        <taxon>Insecta</taxon>
        <taxon>Pterygota</taxon>
        <taxon>Neoptera</taxon>
        <taxon>Endopterygota</taxon>
        <taxon>Lepidoptera</taxon>
        <taxon>Glossata</taxon>
        <taxon>Ditrysia</taxon>
        <taxon>Noctuoidea</taxon>
        <taxon>Erebidae</taxon>
        <taxon>Arctiinae</taxon>
        <taxon>Arctia</taxon>
    </lineage>
</organism>